<dbReference type="GO" id="GO:0015031">
    <property type="term" value="P:protein transport"/>
    <property type="evidence" value="ECO:0007669"/>
    <property type="project" value="UniProtKB-KW"/>
</dbReference>
<evidence type="ECO:0000256" key="2">
    <source>
        <dbReference type="ARBA" id="ARBA00004358"/>
    </source>
</evidence>
<protein>
    <recommendedName>
        <fullName evidence="6">Autophagy-related protein 27</fullName>
    </recommendedName>
</protein>
<dbReference type="GO" id="GO:0031966">
    <property type="term" value="C:mitochondrial membrane"/>
    <property type="evidence" value="ECO:0007669"/>
    <property type="project" value="UniProtKB-SubCell"/>
</dbReference>
<evidence type="ECO:0000256" key="16">
    <source>
        <dbReference type="ARBA" id="ARBA00023157"/>
    </source>
</evidence>
<dbReference type="AlphaFoldDB" id="A0A210R056"/>
<accession>A0A210R056</accession>
<evidence type="ECO:0000256" key="13">
    <source>
        <dbReference type="ARBA" id="ARBA00023034"/>
    </source>
</evidence>
<keyword evidence="21" id="KW-1185">Reference proteome</keyword>
<keyword evidence="15 18" id="KW-0472">Membrane</keyword>
<evidence type="ECO:0000313" key="21">
    <source>
        <dbReference type="Proteomes" id="UP000242188"/>
    </source>
</evidence>
<dbReference type="PROSITE" id="PS51914">
    <property type="entry name" value="MRH"/>
    <property type="match status" value="1"/>
</dbReference>
<dbReference type="GO" id="GO:0006914">
    <property type="term" value="P:autophagy"/>
    <property type="evidence" value="ECO:0007669"/>
    <property type="project" value="UniProtKB-KW"/>
</dbReference>
<dbReference type="SUPFAM" id="SSF50911">
    <property type="entry name" value="Mannose 6-phosphate receptor domain"/>
    <property type="match status" value="1"/>
</dbReference>
<keyword evidence="20" id="KW-0675">Receptor</keyword>
<dbReference type="Pfam" id="PF09451">
    <property type="entry name" value="ATG27"/>
    <property type="match status" value="1"/>
</dbReference>
<dbReference type="GO" id="GO:0010008">
    <property type="term" value="C:endosome membrane"/>
    <property type="evidence" value="ECO:0007669"/>
    <property type="project" value="UniProtKB-SubCell"/>
</dbReference>
<dbReference type="PANTHER" id="PTHR15071:SF0">
    <property type="entry name" value="MANNOSE 6-PHOSPHATE RECEPTOR-LIKE PROTEIN 1"/>
    <property type="match status" value="1"/>
</dbReference>
<evidence type="ECO:0000256" key="7">
    <source>
        <dbReference type="ARBA" id="ARBA00022448"/>
    </source>
</evidence>
<keyword evidence="8 18" id="KW-0812">Transmembrane</keyword>
<evidence type="ECO:0000256" key="15">
    <source>
        <dbReference type="ARBA" id="ARBA00023136"/>
    </source>
</evidence>
<dbReference type="InterPro" id="IPR009011">
    <property type="entry name" value="Man6P_isomerase_rcpt-bd_dom_sf"/>
</dbReference>
<evidence type="ECO:0000256" key="8">
    <source>
        <dbReference type="ARBA" id="ARBA00022692"/>
    </source>
</evidence>
<dbReference type="InterPro" id="IPR044865">
    <property type="entry name" value="MRH_dom"/>
</dbReference>
<comment type="subcellular location">
    <subcellularLocation>
        <location evidence="2">Cytoplasmic vesicle membrane</location>
        <topology evidence="2">Single-pass type I membrane protein</topology>
    </subcellularLocation>
    <subcellularLocation>
        <location evidence="3">Golgi apparatus membrane</location>
    </subcellularLocation>
    <subcellularLocation>
        <location evidence="1">Mitochondrion membrane</location>
        <topology evidence="1">Single-pass membrane protein</topology>
    </subcellularLocation>
    <subcellularLocation>
        <location evidence="4">Preautophagosomal structure membrane</location>
        <topology evidence="4">Single-pass type I membrane protein</topology>
    </subcellularLocation>
</comment>
<dbReference type="GO" id="GO:0005802">
    <property type="term" value="C:trans-Golgi network"/>
    <property type="evidence" value="ECO:0007669"/>
    <property type="project" value="TreeGrafter"/>
</dbReference>
<dbReference type="GO" id="GO:0034045">
    <property type="term" value="C:phagophore assembly site membrane"/>
    <property type="evidence" value="ECO:0007669"/>
    <property type="project" value="UniProtKB-SubCell"/>
</dbReference>
<evidence type="ECO:0000256" key="14">
    <source>
        <dbReference type="ARBA" id="ARBA00023128"/>
    </source>
</evidence>
<dbReference type="InterPro" id="IPR018939">
    <property type="entry name" value="Autophagy-rel_prot_27"/>
</dbReference>
<evidence type="ECO:0000256" key="10">
    <source>
        <dbReference type="ARBA" id="ARBA00022927"/>
    </source>
</evidence>
<sequence length="245" mass="26133">MVETGFVSAKDCVGTGSCSCQFTDGTTIDLTPLSSKDVNNPTFMDISGPTPLDIYSWNPCADFTEGPDGCTNVAVCNIHQNIPNAAYFSLGTTDSVTFTTDDLGQVTMNYQFTGTGTPIVQRNSHILLTCDQSQEGTLVAQGPLPDPSSPDYYFGLQSKYVCPGNSPGGGGKSSAMSVGSILCIAVLVIALVYVIGGMSINVFYRKHIGIERFPNASFWLLVPGLIKDGCKFVITRGKTTTYDRI</sequence>
<proteinExistence type="inferred from homology"/>
<evidence type="ECO:0000256" key="4">
    <source>
        <dbReference type="ARBA" id="ARBA00004472"/>
    </source>
</evidence>
<evidence type="ECO:0000256" key="17">
    <source>
        <dbReference type="ARBA" id="ARBA00023329"/>
    </source>
</evidence>
<evidence type="ECO:0000256" key="6">
    <source>
        <dbReference type="ARBA" id="ARBA00013776"/>
    </source>
</evidence>
<dbReference type="GO" id="GO:0000139">
    <property type="term" value="C:Golgi membrane"/>
    <property type="evidence" value="ECO:0007669"/>
    <property type="project" value="UniProtKB-SubCell"/>
</dbReference>
<feature type="transmembrane region" description="Helical" evidence="18">
    <location>
        <begin position="178"/>
        <end position="204"/>
    </location>
</feature>
<evidence type="ECO:0000256" key="5">
    <source>
        <dbReference type="ARBA" id="ARBA00005363"/>
    </source>
</evidence>
<comment type="caution">
    <text evidence="20">The sequence shown here is derived from an EMBL/GenBank/DDBJ whole genome shotgun (WGS) entry which is preliminary data.</text>
</comment>
<dbReference type="Gene3D" id="2.70.130.10">
    <property type="entry name" value="Mannose-6-phosphate receptor binding domain"/>
    <property type="match status" value="1"/>
</dbReference>
<keyword evidence="9" id="KW-0732">Signal</keyword>
<evidence type="ECO:0000259" key="19">
    <source>
        <dbReference type="PROSITE" id="PS51914"/>
    </source>
</evidence>
<comment type="similarity">
    <text evidence="5">Belongs to the ATG27 family.</text>
</comment>
<dbReference type="Proteomes" id="UP000242188">
    <property type="component" value="Unassembled WGS sequence"/>
</dbReference>
<name>A0A210R056_MIZYE</name>
<organism evidence="20 21">
    <name type="scientific">Mizuhopecten yessoensis</name>
    <name type="common">Japanese scallop</name>
    <name type="synonym">Patinopecten yessoensis</name>
    <dbReference type="NCBI Taxonomy" id="6573"/>
    <lineage>
        <taxon>Eukaryota</taxon>
        <taxon>Metazoa</taxon>
        <taxon>Spiralia</taxon>
        <taxon>Lophotrochozoa</taxon>
        <taxon>Mollusca</taxon>
        <taxon>Bivalvia</taxon>
        <taxon>Autobranchia</taxon>
        <taxon>Pteriomorphia</taxon>
        <taxon>Pectinida</taxon>
        <taxon>Pectinoidea</taxon>
        <taxon>Pectinidae</taxon>
        <taxon>Mizuhopecten</taxon>
    </lineage>
</organism>
<keyword evidence="14" id="KW-0496">Mitochondrion</keyword>
<evidence type="ECO:0000256" key="3">
    <source>
        <dbReference type="ARBA" id="ARBA00004394"/>
    </source>
</evidence>
<evidence type="ECO:0000256" key="18">
    <source>
        <dbReference type="SAM" id="Phobius"/>
    </source>
</evidence>
<dbReference type="OrthoDB" id="29460at2759"/>
<evidence type="ECO:0000256" key="11">
    <source>
        <dbReference type="ARBA" id="ARBA00022989"/>
    </source>
</evidence>
<keyword evidence="7" id="KW-0813">Transport</keyword>
<evidence type="ECO:0000313" key="20">
    <source>
        <dbReference type="EMBL" id="OWF54291.1"/>
    </source>
</evidence>
<keyword evidence="13" id="KW-0333">Golgi apparatus</keyword>
<keyword evidence="10" id="KW-0653">Protein transport</keyword>
<dbReference type="PANTHER" id="PTHR15071">
    <property type="entry name" value="MANNOSE-6-PHOSPHATE RECEPTOR FAMILY MEMBER"/>
    <property type="match status" value="1"/>
</dbReference>
<feature type="domain" description="MRH" evidence="19">
    <location>
        <begin position="18"/>
        <end position="164"/>
    </location>
</feature>
<dbReference type="EMBL" id="NEDP02001107">
    <property type="protein sequence ID" value="OWF54291.1"/>
    <property type="molecule type" value="Genomic_DNA"/>
</dbReference>
<keyword evidence="11 18" id="KW-1133">Transmembrane helix</keyword>
<gene>
    <name evidence="20" type="ORF">KP79_PYT19755</name>
</gene>
<evidence type="ECO:0000256" key="12">
    <source>
        <dbReference type="ARBA" id="ARBA00023006"/>
    </source>
</evidence>
<evidence type="ECO:0000256" key="1">
    <source>
        <dbReference type="ARBA" id="ARBA00004304"/>
    </source>
</evidence>
<reference evidence="20 21" key="1">
    <citation type="journal article" date="2017" name="Nat. Ecol. Evol.">
        <title>Scallop genome provides insights into evolution of bilaterian karyotype and development.</title>
        <authorList>
            <person name="Wang S."/>
            <person name="Zhang J."/>
            <person name="Jiao W."/>
            <person name="Li J."/>
            <person name="Xun X."/>
            <person name="Sun Y."/>
            <person name="Guo X."/>
            <person name="Huan P."/>
            <person name="Dong B."/>
            <person name="Zhang L."/>
            <person name="Hu X."/>
            <person name="Sun X."/>
            <person name="Wang J."/>
            <person name="Zhao C."/>
            <person name="Wang Y."/>
            <person name="Wang D."/>
            <person name="Huang X."/>
            <person name="Wang R."/>
            <person name="Lv J."/>
            <person name="Li Y."/>
            <person name="Zhang Z."/>
            <person name="Liu B."/>
            <person name="Lu W."/>
            <person name="Hui Y."/>
            <person name="Liang J."/>
            <person name="Zhou Z."/>
            <person name="Hou R."/>
            <person name="Li X."/>
            <person name="Liu Y."/>
            <person name="Li H."/>
            <person name="Ning X."/>
            <person name="Lin Y."/>
            <person name="Zhao L."/>
            <person name="Xing Q."/>
            <person name="Dou J."/>
            <person name="Li Y."/>
            <person name="Mao J."/>
            <person name="Guo H."/>
            <person name="Dou H."/>
            <person name="Li T."/>
            <person name="Mu C."/>
            <person name="Jiang W."/>
            <person name="Fu Q."/>
            <person name="Fu X."/>
            <person name="Miao Y."/>
            <person name="Liu J."/>
            <person name="Yu Q."/>
            <person name="Li R."/>
            <person name="Liao H."/>
            <person name="Li X."/>
            <person name="Kong Y."/>
            <person name="Jiang Z."/>
            <person name="Chourrout D."/>
            <person name="Li R."/>
            <person name="Bao Z."/>
        </authorList>
    </citation>
    <scope>NUCLEOTIDE SEQUENCE [LARGE SCALE GENOMIC DNA]</scope>
    <source>
        <strain evidence="20 21">PY_sf001</strain>
    </source>
</reference>
<keyword evidence="16" id="KW-1015">Disulfide bond</keyword>
<keyword evidence="12" id="KW-0072">Autophagy</keyword>
<evidence type="ECO:0000256" key="9">
    <source>
        <dbReference type="ARBA" id="ARBA00022729"/>
    </source>
</evidence>
<keyword evidence="17" id="KW-0968">Cytoplasmic vesicle</keyword>